<accession>A0A2G5TSH3</accession>
<dbReference type="GO" id="GO:0005634">
    <property type="term" value="C:nucleus"/>
    <property type="evidence" value="ECO:0007669"/>
    <property type="project" value="UniProtKB-SubCell"/>
</dbReference>
<dbReference type="GO" id="GO:0008270">
    <property type="term" value="F:zinc ion binding"/>
    <property type="evidence" value="ECO:0007669"/>
    <property type="project" value="UniProtKB-KW"/>
</dbReference>
<dbReference type="Pfam" id="PF00105">
    <property type="entry name" value="zf-C4"/>
    <property type="match status" value="1"/>
</dbReference>
<organism evidence="14 15">
    <name type="scientific">Caenorhabditis nigoni</name>
    <dbReference type="NCBI Taxonomy" id="1611254"/>
    <lineage>
        <taxon>Eukaryota</taxon>
        <taxon>Metazoa</taxon>
        <taxon>Ecdysozoa</taxon>
        <taxon>Nematoda</taxon>
        <taxon>Chromadorea</taxon>
        <taxon>Rhabditida</taxon>
        <taxon>Rhabditina</taxon>
        <taxon>Rhabditomorpha</taxon>
        <taxon>Rhabditoidea</taxon>
        <taxon>Rhabditidae</taxon>
        <taxon>Peloderinae</taxon>
        <taxon>Caenorhabditis</taxon>
    </lineage>
</organism>
<dbReference type="Gene3D" id="1.10.565.10">
    <property type="entry name" value="Retinoid X Receptor"/>
    <property type="match status" value="1"/>
</dbReference>
<keyword evidence="9" id="KW-0675">Receptor</keyword>
<evidence type="ECO:0000313" key="14">
    <source>
        <dbReference type="EMBL" id="PIC29936.1"/>
    </source>
</evidence>
<keyword evidence="3" id="KW-0479">Metal-binding</keyword>
<evidence type="ECO:0000256" key="3">
    <source>
        <dbReference type="ARBA" id="ARBA00022723"/>
    </source>
</evidence>
<dbReference type="InterPro" id="IPR035500">
    <property type="entry name" value="NHR-like_dom_sf"/>
</dbReference>
<feature type="domain" description="Nuclear receptor" evidence="12">
    <location>
        <begin position="102"/>
        <end position="179"/>
    </location>
</feature>
<comment type="caution">
    <text evidence="14">The sequence shown here is derived from an EMBL/GenBank/DDBJ whole genome shotgun (WGS) entry which is preliminary data.</text>
</comment>
<dbReference type="InterPro" id="IPR050274">
    <property type="entry name" value="Nuclear_hormone_rcpt_NR2"/>
</dbReference>
<keyword evidence="4" id="KW-0863">Zinc-finger</keyword>
<keyword evidence="8" id="KW-0804">Transcription</keyword>
<dbReference type="InterPro" id="IPR013088">
    <property type="entry name" value="Znf_NHR/GATA"/>
</dbReference>
<evidence type="ECO:0000256" key="9">
    <source>
        <dbReference type="ARBA" id="ARBA00023170"/>
    </source>
</evidence>
<evidence type="ECO:0000256" key="5">
    <source>
        <dbReference type="ARBA" id="ARBA00022833"/>
    </source>
</evidence>
<evidence type="ECO:0000256" key="4">
    <source>
        <dbReference type="ARBA" id="ARBA00022771"/>
    </source>
</evidence>
<dbReference type="SUPFAM" id="SSF48508">
    <property type="entry name" value="Nuclear receptor ligand-binding domain"/>
    <property type="match status" value="1"/>
</dbReference>
<dbReference type="PRINTS" id="PR00047">
    <property type="entry name" value="STROIDFINGER"/>
</dbReference>
<dbReference type="STRING" id="1611254.A0A2G5TSH3"/>
<evidence type="ECO:0008006" key="16">
    <source>
        <dbReference type="Google" id="ProtNLM"/>
    </source>
</evidence>
<dbReference type="OrthoDB" id="9984314at2759"/>
<feature type="region of interest" description="Disordered" evidence="11">
    <location>
        <begin position="49"/>
        <end position="68"/>
    </location>
</feature>
<dbReference type="FunFam" id="1.10.565.10:FF:000053">
    <property type="entry name" value="Nuclear Hormone Receptor family"/>
    <property type="match status" value="1"/>
</dbReference>
<dbReference type="Gene3D" id="3.30.50.10">
    <property type="entry name" value="Erythroid Transcription Factor GATA-1, subunit A"/>
    <property type="match status" value="1"/>
</dbReference>
<evidence type="ECO:0000256" key="7">
    <source>
        <dbReference type="ARBA" id="ARBA00023125"/>
    </source>
</evidence>
<protein>
    <recommendedName>
        <fullName evidence="16">Nuclear receptor domain-containing protein</fullName>
    </recommendedName>
</protein>
<feature type="region of interest" description="Disordered" evidence="11">
    <location>
        <begin position="77"/>
        <end position="98"/>
    </location>
</feature>
<dbReference type="SMART" id="SM00430">
    <property type="entry name" value="HOLI"/>
    <property type="match status" value="1"/>
</dbReference>
<dbReference type="EMBL" id="PDUG01000005">
    <property type="protein sequence ID" value="PIC29936.1"/>
    <property type="molecule type" value="Genomic_DNA"/>
</dbReference>
<evidence type="ECO:0000256" key="1">
    <source>
        <dbReference type="ARBA" id="ARBA00004123"/>
    </source>
</evidence>
<dbReference type="SUPFAM" id="SSF57716">
    <property type="entry name" value="Glucocorticoid receptor-like (DNA-binding domain)"/>
    <property type="match status" value="1"/>
</dbReference>
<dbReference type="GO" id="GO:0003700">
    <property type="term" value="F:DNA-binding transcription factor activity"/>
    <property type="evidence" value="ECO:0007669"/>
    <property type="project" value="InterPro"/>
</dbReference>
<evidence type="ECO:0000259" key="13">
    <source>
        <dbReference type="PROSITE" id="PS51843"/>
    </source>
</evidence>
<keyword evidence="15" id="KW-1185">Reference proteome</keyword>
<evidence type="ECO:0000256" key="8">
    <source>
        <dbReference type="ARBA" id="ARBA00023163"/>
    </source>
</evidence>
<comment type="similarity">
    <text evidence="2">Belongs to the nuclear hormone receptor family.</text>
</comment>
<keyword evidence="10" id="KW-0539">Nucleus</keyword>
<dbReference type="PANTHER" id="PTHR24083">
    <property type="entry name" value="NUCLEAR HORMONE RECEPTOR"/>
    <property type="match status" value="1"/>
</dbReference>
<evidence type="ECO:0000256" key="6">
    <source>
        <dbReference type="ARBA" id="ARBA00023015"/>
    </source>
</evidence>
<dbReference type="InterPro" id="IPR049636">
    <property type="entry name" value="HNF4-like_DBD"/>
</dbReference>
<dbReference type="Proteomes" id="UP000230233">
    <property type="component" value="Chromosome V"/>
</dbReference>
<dbReference type="Pfam" id="PF00104">
    <property type="entry name" value="Hormone_recep"/>
    <property type="match status" value="1"/>
</dbReference>
<proteinExistence type="inferred from homology"/>
<dbReference type="PROSITE" id="PS51843">
    <property type="entry name" value="NR_LBD"/>
    <property type="match status" value="1"/>
</dbReference>
<dbReference type="AlphaFoldDB" id="A0A2G5TSH3"/>
<dbReference type="InterPro" id="IPR000536">
    <property type="entry name" value="Nucl_hrmn_rcpt_lig-bd"/>
</dbReference>
<dbReference type="FunFam" id="3.30.50.10:FF:000030">
    <property type="entry name" value="Nuclear Hormone Receptor family"/>
    <property type="match status" value="1"/>
</dbReference>
<evidence type="ECO:0000259" key="12">
    <source>
        <dbReference type="PROSITE" id="PS51030"/>
    </source>
</evidence>
<feature type="domain" description="NR LBD" evidence="13">
    <location>
        <begin position="261"/>
        <end position="504"/>
    </location>
</feature>
<keyword evidence="5" id="KW-0862">Zinc</keyword>
<keyword evidence="6" id="KW-0805">Transcription regulation</keyword>
<reference evidence="15" key="1">
    <citation type="submission" date="2017-10" db="EMBL/GenBank/DDBJ databases">
        <title>Rapid genome shrinkage in a self-fertile nematode reveals novel sperm competition proteins.</title>
        <authorList>
            <person name="Yin D."/>
            <person name="Schwarz E.M."/>
            <person name="Thomas C.G."/>
            <person name="Felde R.L."/>
            <person name="Korf I.F."/>
            <person name="Cutter A.D."/>
            <person name="Schartner C.M."/>
            <person name="Ralston E.J."/>
            <person name="Meyer B.J."/>
            <person name="Haag E.S."/>
        </authorList>
    </citation>
    <scope>NUCLEOTIDE SEQUENCE [LARGE SCALE GENOMIC DNA]</scope>
    <source>
        <strain evidence="15">JU1422</strain>
    </source>
</reference>
<evidence type="ECO:0000256" key="10">
    <source>
        <dbReference type="ARBA" id="ARBA00023242"/>
    </source>
</evidence>
<feature type="compositionally biased region" description="Polar residues" evidence="11">
    <location>
        <begin position="83"/>
        <end position="93"/>
    </location>
</feature>
<sequence length="508" mass="57896">MFQPSESHILDDSLDLPEILNSPNPQISGLDSSGYSIVPIPLVEFSKNPSFSEDGTTSSESTSSVIPSERFSKNIPELFPEDVTSSEPTSSGTKESRRTVRPTECSVCGLPANGYHYDVPSCNGCKTFFRRMCLSEKVFQCKGNSDCFDLSKRATPLKCRFCRHQKCITVGMNPLAMELDQKQAESSNFQKLIKRKEIKREEPDDDDDCQVVQVINSQKSKNVIKMMDSTENKLQKSIDMLIYLEAKVEKFRKSAYNPKSTEISGIEFLLQTESRIAYADRYEPMPNWPLPPQPPRKPFFPTGMKEKGPCGKGPKHHPDRKNWLFFNLVTTVEYAKTFMFFHKLESKDQFILIKHVTLACMNLHISFSSVQRKFAEPIQPDGSPTPYFDETHYDAMVMSVAPLIRCQVQSVEYLLLKAICLCNPAVPDLSPNAQKTIAIEREKYADALFDHCLRNRSPAHFAQLMQIFDLLERQQRMQKDIHLLYVASKLAKLPKECAIRVIEDIMDN</sequence>
<dbReference type="GO" id="GO:0000978">
    <property type="term" value="F:RNA polymerase II cis-regulatory region sequence-specific DNA binding"/>
    <property type="evidence" value="ECO:0007669"/>
    <property type="project" value="InterPro"/>
</dbReference>
<name>A0A2G5TSH3_9PELO</name>
<dbReference type="InterPro" id="IPR001628">
    <property type="entry name" value="Znf_hrmn_rcpt"/>
</dbReference>
<dbReference type="CDD" id="cd06960">
    <property type="entry name" value="NR_DBD_HNF4A"/>
    <property type="match status" value="1"/>
</dbReference>
<dbReference type="PROSITE" id="PS51030">
    <property type="entry name" value="NUCLEAR_REC_DBD_2"/>
    <property type="match status" value="1"/>
</dbReference>
<keyword evidence="7" id="KW-0238">DNA-binding</keyword>
<evidence type="ECO:0000256" key="11">
    <source>
        <dbReference type="SAM" id="MobiDB-lite"/>
    </source>
</evidence>
<dbReference type="SMART" id="SM00399">
    <property type="entry name" value="ZnF_C4"/>
    <property type="match status" value="1"/>
</dbReference>
<evidence type="ECO:0000256" key="2">
    <source>
        <dbReference type="ARBA" id="ARBA00005993"/>
    </source>
</evidence>
<gene>
    <name evidence="14" type="primary">Cnig_chr_V.g21349</name>
    <name evidence="14" type="ORF">B9Z55_021349</name>
</gene>
<comment type="subcellular location">
    <subcellularLocation>
        <location evidence="1">Nucleus</location>
    </subcellularLocation>
</comment>
<feature type="compositionally biased region" description="Low complexity" evidence="11">
    <location>
        <begin position="50"/>
        <end position="68"/>
    </location>
</feature>
<evidence type="ECO:0000313" key="15">
    <source>
        <dbReference type="Proteomes" id="UP000230233"/>
    </source>
</evidence>